<keyword evidence="1" id="KW-1133">Transmembrane helix</keyword>
<dbReference type="STRING" id="72664.V4LXS6"/>
<reference evidence="3 4" key="1">
    <citation type="journal article" date="2013" name="Front. Plant Sci.">
        <title>The Reference Genome of the Halophytic Plant Eutrema salsugineum.</title>
        <authorList>
            <person name="Yang R."/>
            <person name="Jarvis D.E."/>
            <person name="Chen H."/>
            <person name="Beilstein M.A."/>
            <person name="Grimwood J."/>
            <person name="Jenkins J."/>
            <person name="Shu S."/>
            <person name="Prochnik S."/>
            <person name="Xin M."/>
            <person name="Ma C."/>
            <person name="Schmutz J."/>
            <person name="Wing R.A."/>
            <person name="Mitchell-Olds T."/>
            <person name="Schumaker K.S."/>
            <person name="Wang X."/>
        </authorList>
    </citation>
    <scope>NUCLEOTIDE SEQUENCE [LARGE SCALE GENOMIC DNA]</scope>
</reference>
<keyword evidence="2" id="KW-0732">Signal</keyword>
<evidence type="ECO:0000313" key="4">
    <source>
        <dbReference type="Proteomes" id="UP000030689"/>
    </source>
</evidence>
<feature type="transmembrane region" description="Helical" evidence="1">
    <location>
        <begin position="63"/>
        <end position="81"/>
    </location>
</feature>
<feature type="signal peptide" evidence="2">
    <location>
        <begin position="1"/>
        <end position="26"/>
    </location>
</feature>
<accession>V4LXS6</accession>
<gene>
    <name evidence="3" type="ORF">EUTSA_v10003367mg</name>
</gene>
<dbReference type="Proteomes" id="UP000030689">
    <property type="component" value="Unassembled WGS sequence"/>
</dbReference>
<keyword evidence="1" id="KW-0812">Transmembrane</keyword>
<protein>
    <recommendedName>
        <fullName evidence="5">HR-like lesion-inducer</fullName>
    </recommendedName>
</protein>
<dbReference type="InterPro" id="IPR008637">
    <property type="entry name" value="HR_lesion"/>
</dbReference>
<evidence type="ECO:0000313" key="3">
    <source>
        <dbReference type="EMBL" id="ESQ44688.1"/>
    </source>
</evidence>
<feature type="transmembrane region" description="Helical" evidence="1">
    <location>
        <begin position="112"/>
        <end position="133"/>
    </location>
</feature>
<dbReference type="Gramene" id="ESQ44688">
    <property type="protein sequence ID" value="ESQ44688"/>
    <property type="gene ID" value="EUTSA_v10003367mg"/>
</dbReference>
<evidence type="ECO:0000256" key="1">
    <source>
        <dbReference type="SAM" id="Phobius"/>
    </source>
</evidence>
<sequence>MFFFSFLGRVLFASLFIFSAWQMFNGFGVDGGLAAKELALKLDLHKEHLSSRLEIESLKVRQAIVTIVSLIAVGVSLFVIGKIFGAYLAFYFMVVGPIMYDIYNYGPEGRHFSPFLIEVLQNVAQFGALFLFFSK</sequence>
<dbReference type="eggNOG" id="ENOG502S0F8">
    <property type="taxonomic scope" value="Eukaryota"/>
</dbReference>
<evidence type="ECO:0008006" key="5">
    <source>
        <dbReference type="Google" id="ProtNLM"/>
    </source>
</evidence>
<proteinExistence type="predicted"/>
<keyword evidence="4" id="KW-1185">Reference proteome</keyword>
<dbReference type="EMBL" id="KI517441">
    <property type="protein sequence ID" value="ESQ44688.1"/>
    <property type="molecule type" value="Genomic_DNA"/>
</dbReference>
<organism evidence="3 4">
    <name type="scientific">Eutrema salsugineum</name>
    <name type="common">Saltwater cress</name>
    <name type="synonym">Sisymbrium salsugineum</name>
    <dbReference type="NCBI Taxonomy" id="72664"/>
    <lineage>
        <taxon>Eukaryota</taxon>
        <taxon>Viridiplantae</taxon>
        <taxon>Streptophyta</taxon>
        <taxon>Embryophyta</taxon>
        <taxon>Tracheophyta</taxon>
        <taxon>Spermatophyta</taxon>
        <taxon>Magnoliopsida</taxon>
        <taxon>eudicotyledons</taxon>
        <taxon>Gunneridae</taxon>
        <taxon>Pentapetalae</taxon>
        <taxon>rosids</taxon>
        <taxon>malvids</taxon>
        <taxon>Brassicales</taxon>
        <taxon>Brassicaceae</taxon>
        <taxon>Eutremeae</taxon>
        <taxon>Eutrema</taxon>
    </lineage>
</organism>
<dbReference type="OMA" id="NEFDDTG"/>
<name>V4LXS6_EUTSA</name>
<dbReference type="KEGG" id="eus:EUTSA_v10003367mg"/>
<feature type="chain" id="PRO_5004721263" description="HR-like lesion-inducer" evidence="2">
    <location>
        <begin position="27"/>
        <end position="135"/>
    </location>
</feature>
<keyword evidence="1" id="KW-0472">Membrane</keyword>
<dbReference type="Pfam" id="PF05514">
    <property type="entry name" value="HR_lesion"/>
    <property type="match status" value="1"/>
</dbReference>
<dbReference type="PANTHER" id="PTHR31474">
    <property type="entry name" value="HR-LIKE LESION-INDUCER"/>
    <property type="match status" value="1"/>
</dbReference>
<feature type="transmembrane region" description="Helical" evidence="1">
    <location>
        <begin position="88"/>
        <end position="106"/>
    </location>
</feature>
<dbReference type="AlphaFoldDB" id="V4LXS6"/>
<evidence type="ECO:0000256" key="2">
    <source>
        <dbReference type="SAM" id="SignalP"/>
    </source>
</evidence>
<dbReference type="PANTHER" id="PTHR31474:SF4">
    <property type="entry name" value="NICOTIANA LESION-INDUCING LIKE"/>
    <property type="match status" value="1"/>
</dbReference>